<dbReference type="Proteomes" id="UP001057402">
    <property type="component" value="Chromosome 12"/>
</dbReference>
<proteinExistence type="predicted"/>
<organism evidence="1 2">
    <name type="scientific">Melastoma candidum</name>
    <dbReference type="NCBI Taxonomy" id="119954"/>
    <lineage>
        <taxon>Eukaryota</taxon>
        <taxon>Viridiplantae</taxon>
        <taxon>Streptophyta</taxon>
        <taxon>Embryophyta</taxon>
        <taxon>Tracheophyta</taxon>
        <taxon>Spermatophyta</taxon>
        <taxon>Magnoliopsida</taxon>
        <taxon>eudicotyledons</taxon>
        <taxon>Gunneridae</taxon>
        <taxon>Pentapetalae</taxon>
        <taxon>rosids</taxon>
        <taxon>malvids</taxon>
        <taxon>Myrtales</taxon>
        <taxon>Melastomataceae</taxon>
        <taxon>Melastomatoideae</taxon>
        <taxon>Melastomateae</taxon>
        <taxon>Melastoma</taxon>
    </lineage>
</organism>
<reference evidence="2" key="1">
    <citation type="journal article" date="2023" name="Front. Plant Sci.">
        <title>Chromosomal-level genome assembly of Melastoma candidum provides insights into trichome evolution.</title>
        <authorList>
            <person name="Zhong Y."/>
            <person name="Wu W."/>
            <person name="Sun C."/>
            <person name="Zou P."/>
            <person name="Liu Y."/>
            <person name="Dai S."/>
            <person name="Zhou R."/>
        </authorList>
    </citation>
    <scope>NUCLEOTIDE SEQUENCE [LARGE SCALE GENOMIC DNA]</scope>
</reference>
<name>A0ACB9KYM0_9MYRT</name>
<gene>
    <name evidence="1" type="ORF">MLD38_038265</name>
</gene>
<sequence>MEKDVRVRDVCLPGPSRKFNEMVSDERKRRPGLITDRSNMHYHERKLVVLCPLNAIEVTRLLKALGATKSTRIYWAEGQPARGYQALRPVMEEFSHFYNKEDLALPGELEQYAGRASFMAAIDHIVSERSRSVYAI</sequence>
<evidence type="ECO:0000313" key="1">
    <source>
        <dbReference type="EMBL" id="KAI4302532.1"/>
    </source>
</evidence>
<accession>A0ACB9KYM0</accession>
<dbReference type="EMBL" id="CM042891">
    <property type="protein sequence ID" value="KAI4302532.1"/>
    <property type="molecule type" value="Genomic_DNA"/>
</dbReference>
<protein>
    <submittedName>
        <fullName evidence="1">Uncharacterized protein</fullName>
    </submittedName>
</protein>
<keyword evidence="2" id="KW-1185">Reference proteome</keyword>
<evidence type="ECO:0000313" key="2">
    <source>
        <dbReference type="Proteomes" id="UP001057402"/>
    </source>
</evidence>
<comment type="caution">
    <text evidence="1">The sequence shown here is derived from an EMBL/GenBank/DDBJ whole genome shotgun (WGS) entry which is preliminary data.</text>
</comment>